<sequence>MDLYQKLLNQAEKVANFKSAIPANALNLMMPSDGVPFITKLKLSELLVVEDTDRESGYKSTYYVDVDIAEKLPVKKVAQKELHLLQTHTGEIRFALLSKNPKNSWNVSKLEALKASSEGKVISVKRDKEAKVYAHKIEHDIPHYEIDMSQVEKVFTDTFSHGFSIESLDHPVAQKLLAGENGDVVDVQPVVKDDAGTVDAAGTSGKLFHESGQALDLDLPDDREQKDNEEIPINDLDLELEKLLG</sequence>
<comment type="caution">
    <text evidence="1">The sequence shown here is derived from an EMBL/GenBank/DDBJ whole genome shotgun (WGS) entry which is preliminary data.</text>
</comment>
<dbReference type="STRING" id="265726.KY46_21400"/>
<dbReference type="PATRIC" id="fig|265726.11.peg.3365"/>
<dbReference type="EMBL" id="JWYV01000035">
    <property type="protein sequence ID" value="KKC97898.1"/>
    <property type="molecule type" value="Genomic_DNA"/>
</dbReference>
<protein>
    <submittedName>
        <fullName evidence="1">Uncharacterized protein</fullName>
    </submittedName>
</protein>
<dbReference type="OrthoDB" id="9978575at2"/>
<dbReference type="Proteomes" id="UP000033633">
    <property type="component" value="Unassembled WGS sequence"/>
</dbReference>
<proteinExistence type="predicted"/>
<name>A0A0F5V6Z2_9GAMM</name>
<reference evidence="1 2" key="1">
    <citation type="submission" date="2014-12" db="EMBL/GenBank/DDBJ databases">
        <title>Mercury Reductase activity and rhizosphere competence traits in the genome of root associated Photobacterium halotolerans MELD1.</title>
        <authorList>
            <person name="Mathew D.C."/>
            <person name="Huang C.-C."/>
        </authorList>
    </citation>
    <scope>NUCLEOTIDE SEQUENCE [LARGE SCALE GENOMIC DNA]</scope>
    <source>
        <strain evidence="1 2">MELD1</strain>
    </source>
</reference>
<gene>
    <name evidence="1" type="ORF">KY46_21400</name>
</gene>
<accession>A0A0F5V6Z2</accession>
<dbReference type="AlphaFoldDB" id="A0A0F5V6Z2"/>
<keyword evidence="2" id="KW-1185">Reference proteome</keyword>
<evidence type="ECO:0000313" key="2">
    <source>
        <dbReference type="Proteomes" id="UP000033633"/>
    </source>
</evidence>
<organism evidence="1 2">
    <name type="scientific">Photobacterium halotolerans</name>
    <dbReference type="NCBI Taxonomy" id="265726"/>
    <lineage>
        <taxon>Bacteria</taxon>
        <taxon>Pseudomonadati</taxon>
        <taxon>Pseudomonadota</taxon>
        <taxon>Gammaproteobacteria</taxon>
        <taxon>Vibrionales</taxon>
        <taxon>Vibrionaceae</taxon>
        <taxon>Photobacterium</taxon>
    </lineage>
</organism>
<evidence type="ECO:0000313" key="1">
    <source>
        <dbReference type="EMBL" id="KKC97898.1"/>
    </source>
</evidence>
<dbReference type="RefSeq" id="WP_046222581.1">
    <property type="nucleotide sequence ID" value="NZ_JWYV01000035.1"/>
</dbReference>